<keyword evidence="1" id="KW-0812">Transmembrane</keyword>
<keyword evidence="1" id="KW-0472">Membrane</keyword>
<accession>A0A6C0ATZ8</accession>
<evidence type="ECO:0000313" key="2">
    <source>
        <dbReference type="EMBL" id="QHS83262.1"/>
    </source>
</evidence>
<feature type="transmembrane region" description="Helical" evidence="1">
    <location>
        <begin position="71"/>
        <end position="88"/>
    </location>
</feature>
<reference evidence="2" key="1">
    <citation type="journal article" date="2020" name="Nature">
        <title>Giant virus diversity and host interactions through global metagenomics.</title>
        <authorList>
            <person name="Schulz F."/>
            <person name="Roux S."/>
            <person name="Paez-Espino D."/>
            <person name="Jungbluth S."/>
            <person name="Walsh D.A."/>
            <person name="Denef V.J."/>
            <person name="McMahon K.D."/>
            <person name="Konstantinidis K.T."/>
            <person name="Eloe-Fadrosh E.A."/>
            <person name="Kyrpides N.C."/>
            <person name="Woyke T."/>
        </authorList>
    </citation>
    <scope>NUCLEOTIDE SEQUENCE</scope>
    <source>
        <strain evidence="2">GVMAG-S-ERX555943-30</strain>
    </source>
</reference>
<dbReference type="AlphaFoldDB" id="A0A6C0ATZ8"/>
<protein>
    <submittedName>
        <fullName evidence="2">Uncharacterized protein</fullName>
    </submittedName>
</protein>
<keyword evidence="1" id="KW-1133">Transmembrane helix</keyword>
<dbReference type="EMBL" id="MN738751">
    <property type="protein sequence ID" value="QHS83262.1"/>
    <property type="molecule type" value="Genomic_DNA"/>
</dbReference>
<organism evidence="2">
    <name type="scientific">viral metagenome</name>
    <dbReference type="NCBI Taxonomy" id="1070528"/>
    <lineage>
        <taxon>unclassified sequences</taxon>
        <taxon>metagenomes</taxon>
        <taxon>organismal metagenomes</taxon>
    </lineage>
</organism>
<evidence type="ECO:0000256" key="1">
    <source>
        <dbReference type="SAM" id="Phobius"/>
    </source>
</evidence>
<name>A0A6C0ATZ8_9ZZZZ</name>
<sequence>MFSGYTKENNYKTFHSTQEKSSNVVIEANDENQYYVLMGEAQAPVQSETNNDKPEQKKCKNKQSMDIMTNLYVGSLSVVGLFIMYKLLSKQR</sequence>
<proteinExistence type="predicted"/>